<keyword evidence="1" id="KW-0175">Coiled coil</keyword>
<dbReference type="Gene3D" id="6.10.250.1010">
    <property type="match status" value="1"/>
</dbReference>
<gene>
    <name evidence="2" type="ORF">GCM10007962_18720</name>
</gene>
<evidence type="ECO:0000313" key="3">
    <source>
        <dbReference type="Proteomes" id="UP000612329"/>
    </source>
</evidence>
<proteinExistence type="predicted"/>
<feature type="coiled-coil region" evidence="1">
    <location>
        <begin position="249"/>
        <end position="296"/>
    </location>
</feature>
<comment type="caution">
    <text evidence="2">The sequence shown here is derived from an EMBL/GenBank/DDBJ whole genome shotgun (WGS) entry which is preliminary data.</text>
</comment>
<dbReference type="EMBL" id="BMNR01000004">
    <property type="protein sequence ID" value="GGK24732.1"/>
    <property type="molecule type" value="Genomic_DNA"/>
</dbReference>
<sequence>MKQFSILKQTLYIGMIFIATSVLAQQKLTKVSQSIKVNKDVTLDLNTSHCNIIFDTWNKDVIEVEAYIEGDNLSKEEMQDALKNWNVDVDATKNSVSISTRGNAQVAWAYRHNPGDEDAYRAVLEELKFELADLPEIDFEIPEVPEIPELPEMPEMPELPELPAGISNIHFDYDAYKKNGDEYMKQWSKDFESTFGEEYAKKMEAWGEKFGKEWNEKYGKEMEAWGEKFSKEWEEKNGKKIEEWGERYAKQMEERAKQLEERSKHLEERQELYGKLAEERAKMADERAKLADERRAKIEKMIHSGTNPKVKKTIKIRMPKDTKVKVNVKYGELKFASNIDNLKADLSHTKFIATSINGSNTSINASYSPVLVTNWNLGSLNLNYVKDAEIDNVKRLMLTSNSSNIKINNLINNAIIDGSIGDLEILKIDDAFTNLNVTLQNSDAVIAIPKVDYSLQYKGSKSRFSHPKKTTKDNATSFSIGNLSNSKTIVVNAKYSNVAMK</sequence>
<dbReference type="AlphaFoldDB" id="A0A8J3FJP9"/>
<dbReference type="RefSeq" id="WP_188653090.1">
    <property type="nucleotide sequence ID" value="NZ_BMNR01000004.1"/>
</dbReference>
<evidence type="ECO:0008006" key="4">
    <source>
        <dbReference type="Google" id="ProtNLM"/>
    </source>
</evidence>
<evidence type="ECO:0000313" key="2">
    <source>
        <dbReference type="EMBL" id="GGK24732.1"/>
    </source>
</evidence>
<organism evidence="2 3">
    <name type="scientific">Yeosuana aromativorans</name>
    <dbReference type="NCBI Taxonomy" id="288019"/>
    <lineage>
        <taxon>Bacteria</taxon>
        <taxon>Pseudomonadati</taxon>
        <taxon>Bacteroidota</taxon>
        <taxon>Flavobacteriia</taxon>
        <taxon>Flavobacteriales</taxon>
        <taxon>Flavobacteriaceae</taxon>
        <taxon>Yeosuana</taxon>
    </lineage>
</organism>
<accession>A0A8J3FJP9</accession>
<reference evidence="2" key="1">
    <citation type="journal article" date="2014" name="Int. J. Syst. Evol. Microbiol.">
        <title>Complete genome sequence of Corynebacterium casei LMG S-19264T (=DSM 44701T), isolated from a smear-ripened cheese.</title>
        <authorList>
            <consortium name="US DOE Joint Genome Institute (JGI-PGF)"/>
            <person name="Walter F."/>
            <person name="Albersmeier A."/>
            <person name="Kalinowski J."/>
            <person name="Ruckert C."/>
        </authorList>
    </citation>
    <scope>NUCLEOTIDE SEQUENCE</scope>
    <source>
        <strain evidence="2">JCM 12862</strain>
    </source>
</reference>
<evidence type="ECO:0000256" key="1">
    <source>
        <dbReference type="SAM" id="Coils"/>
    </source>
</evidence>
<reference evidence="2" key="2">
    <citation type="submission" date="2020-09" db="EMBL/GenBank/DDBJ databases">
        <authorList>
            <person name="Sun Q."/>
            <person name="Ohkuma M."/>
        </authorList>
    </citation>
    <scope>NUCLEOTIDE SEQUENCE</scope>
    <source>
        <strain evidence="2">JCM 12862</strain>
    </source>
</reference>
<keyword evidence="3" id="KW-1185">Reference proteome</keyword>
<dbReference type="Proteomes" id="UP000612329">
    <property type="component" value="Unassembled WGS sequence"/>
</dbReference>
<protein>
    <recommendedName>
        <fullName evidence="4">Adhesin domain-containing protein</fullName>
    </recommendedName>
</protein>
<name>A0A8J3FJP9_9FLAO</name>